<name>A0AA36Y373_9FIRM</name>
<evidence type="ECO:0000313" key="3">
    <source>
        <dbReference type="Proteomes" id="UP000018466"/>
    </source>
</evidence>
<protein>
    <submittedName>
        <fullName evidence="2">Uncharacterized protein</fullName>
    </submittedName>
</protein>
<keyword evidence="3" id="KW-1185">Reference proteome</keyword>
<organism evidence="2 3">
    <name type="scientific">Stomatobaculum longum</name>
    <dbReference type="NCBI Taxonomy" id="796942"/>
    <lineage>
        <taxon>Bacteria</taxon>
        <taxon>Bacillati</taxon>
        <taxon>Bacillota</taxon>
        <taxon>Clostridia</taxon>
        <taxon>Lachnospirales</taxon>
        <taxon>Lachnospiraceae</taxon>
        <taxon>Stomatobaculum</taxon>
    </lineage>
</organism>
<evidence type="ECO:0000256" key="1">
    <source>
        <dbReference type="SAM" id="MobiDB-lite"/>
    </source>
</evidence>
<feature type="region of interest" description="Disordered" evidence="1">
    <location>
        <begin position="153"/>
        <end position="183"/>
    </location>
</feature>
<gene>
    <name evidence="2" type="ORF">HMPREF9623_01956</name>
</gene>
<feature type="compositionally biased region" description="Low complexity" evidence="1">
    <location>
        <begin position="8"/>
        <end position="21"/>
    </location>
</feature>
<accession>A0AA36Y373</accession>
<comment type="caution">
    <text evidence="2">The sequence shown here is derived from an EMBL/GenBank/DDBJ whole genome shotgun (WGS) entry which is preliminary data.</text>
</comment>
<dbReference type="AlphaFoldDB" id="A0AA36Y373"/>
<sequence length="183" mass="20305">MAEERFAMPGDMSGDMPGDMPDFVREAEEAKVTDEPLPEQTDQVTIKFGRGLVGEPFTSKNGKELVEVSIPIPDKGDSRPWETFVISPRKIHDNQFGKGVWMKLPEYGITRLSRSVKIGIDKAGKAIWGRETHDATNAQLKLLLEAYKEKSRGSVLSDLSERKADAPSVKPTGKDSKEMTADR</sequence>
<dbReference type="GeneID" id="86941683"/>
<dbReference type="Proteomes" id="UP000018466">
    <property type="component" value="Unassembled WGS sequence"/>
</dbReference>
<dbReference type="EMBL" id="AGEL01000015">
    <property type="protein sequence ID" value="EHO15635.1"/>
    <property type="molecule type" value="Genomic_DNA"/>
</dbReference>
<evidence type="ECO:0000313" key="2">
    <source>
        <dbReference type="EMBL" id="EHO15635.1"/>
    </source>
</evidence>
<dbReference type="RefSeq" id="WP_009533773.1">
    <property type="nucleotide sequence ID" value="NZ_JH590865.1"/>
</dbReference>
<feature type="region of interest" description="Disordered" evidence="1">
    <location>
        <begin position="1"/>
        <end position="21"/>
    </location>
</feature>
<feature type="compositionally biased region" description="Basic and acidic residues" evidence="1">
    <location>
        <begin position="172"/>
        <end position="183"/>
    </location>
</feature>
<reference evidence="2 3" key="1">
    <citation type="submission" date="2011-10" db="EMBL/GenBank/DDBJ databases">
        <title>The Genome Sequence of Lachnospiraceae bacterium ACC2.</title>
        <authorList>
            <consortium name="The Broad Institute Genome Sequencing Platform"/>
            <person name="Earl A."/>
            <person name="Ward D."/>
            <person name="Feldgarden M."/>
            <person name="Gevers D."/>
            <person name="Sizova M."/>
            <person name="Hazen A."/>
            <person name="Epstein S."/>
            <person name="Young S.K."/>
            <person name="Zeng Q."/>
            <person name="Gargeya S."/>
            <person name="Fitzgerald M."/>
            <person name="Haas B."/>
            <person name="Abouelleil A."/>
            <person name="Alvarado L."/>
            <person name="Arachchi H.M."/>
            <person name="Berlin A."/>
            <person name="Brown A."/>
            <person name="Chapman S.B."/>
            <person name="Chen Z."/>
            <person name="Dunbar C."/>
            <person name="Freedman E."/>
            <person name="Gearin G."/>
            <person name="Goldberg J."/>
            <person name="Griggs A."/>
            <person name="Gujja S."/>
            <person name="Heiman D."/>
            <person name="Howarth C."/>
            <person name="Larson L."/>
            <person name="Lui A."/>
            <person name="MacDonald P.J.P."/>
            <person name="Montmayeur A."/>
            <person name="Murphy C."/>
            <person name="Neiman D."/>
            <person name="Pearson M."/>
            <person name="Priest M."/>
            <person name="Roberts A."/>
            <person name="Saif S."/>
            <person name="Shea T."/>
            <person name="Shenoy N."/>
            <person name="Sisk P."/>
            <person name="Stolte C."/>
            <person name="Sykes S."/>
            <person name="Wortman J."/>
            <person name="Nusbaum C."/>
            <person name="Birren B."/>
        </authorList>
    </citation>
    <scope>NUCLEOTIDE SEQUENCE [LARGE SCALE GENOMIC DNA]</scope>
    <source>
        <strain evidence="2 3">ACC2</strain>
    </source>
</reference>
<proteinExistence type="predicted"/>